<dbReference type="AlphaFoldDB" id="A0A5S6QT73"/>
<keyword evidence="4" id="KW-0378">Hydrolase</keyword>
<proteinExistence type="predicted"/>
<feature type="domain" description="Integrase catalytic" evidence="6">
    <location>
        <begin position="655"/>
        <end position="776"/>
    </location>
</feature>
<evidence type="ECO:0000256" key="1">
    <source>
        <dbReference type="ARBA" id="ARBA00022679"/>
    </source>
</evidence>
<keyword evidence="4" id="KW-0255">Endonuclease</keyword>
<protein>
    <submittedName>
        <fullName evidence="8">Integrase catalytic domain-containing protein</fullName>
    </submittedName>
</protein>
<organism evidence="7 8">
    <name type="scientific">Trichuris muris</name>
    <name type="common">Mouse whipworm</name>
    <dbReference type="NCBI Taxonomy" id="70415"/>
    <lineage>
        <taxon>Eukaryota</taxon>
        <taxon>Metazoa</taxon>
        <taxon>Ecdysozoa</taxon>
        <taxon>Nematoda</taxon>
        <taxon>Enoplea</taxon>
        <taxon>Dorylaimia</taxon>
        <taxon>Trichinellida</taxon>
        <taxon>Trichuridae</taxon>
        <taxon>Trichuris</taxon>
    </lineage>
</organism>
<feature type="compositionally biased region" description="Basic residues" evidence="5">
    <location>
        <begin position="960"/>
        <end position="970"/>
    </location>
</feature>
<dbReference type="WBParaSite" id="TMUE_2000010328.1">
    <property type="protein sequence ID" value="TMUE_2000010328.1"/>
    <property type="gene ID" value="WBGene00300949"/>
</dbReference>
<feature type="compositionally biased region" description="Basic and acidic residues" evidence="5">
    <location>
        <begin position="889"/>
        <end position="900"/>
    </location>
</feature>
<keyword evidence="2" id="KW-0548">Nucleotidyltransferase</keyword>
<dbReference type="GO" id="GO:0004519">
    <property type="term" value="F:endonuclease activity"/>
    <property type="evidence" value="ECO:0007669"/>
    <property type="project" value="UniProtKB-KW"/>
</dbReference>
<dbReference type="STRING" id="70415.A0A5S6QT73"/>
<dbReference type="PANTHER" id="PTHR37984">
    <property type="entry name" value="PROTEIN CBG26694"/>
    <property type="match status" value="1"/>
</dbReference>
<dbReference type="Proteomes" id="UP000046395">
    <property type="component" value="Unassembled WGS sequence"/>
</dbReference>
<feature type="compositionally biased region" description="Basic and acidic residues" evidence="5">
    <location>
        <begin position="945"/>
        <end position="955"/>
    </location>
</feature>
<dbReference type="InterPro" id="IPR050951">
    <property type="entry name" value="Retrovirus_Pol_polyprotein"/>
</dbReference>
<evidence type="ECO:0000313" key="8">
    <source>
        <dbReference type="WBParaSite" id="TMUE_2000010328.1"/>
    </source>
</evidence>
<dbReference type="InterPro" id="IPR043502">
    <property type="entry name" value="DNA/RNA_pol_sf"/>
</dbReference>
<dbReference type="Pfam" id="PF23088">
    <property type="entry name" value="DUF7047"/>
    <property type="match status" value="1"/>
</dbReference>
<feature type="region of interest" description="Disordered" evidence="5">
    <location>
        <begin position="870"/>
        <end position="978"/>
    </location>
</feature>
<keyword evidence="3" id="KW-0540">Nuclease</keyword>
<evidence type="ECO:0000256" key="4">
    <source>
        <dbReference type="ARBA" id="ARBA00022759"/>
    </source>
</evidence>
<dbReference type="Gene3D" id="3.30.420.10">
    <property type="entry name" value="Ribonuclease H-like superfamily/Ribonuclease H"/>
    <property type="match status" value="2"/>
</dbReference>
<evidence type="ECO:0000256" key="2">
    <source>
        <dbReference type="ARBA" id="ARBA00022695"/>
    </source>
</evidence>
<dbReference type="Pfam" id="PF00078">
    <property type="entry name" value="RVT_1"/>
    <property type="match status" value="1"/>
</dbReference>
<dbReference type="SUPFAM" id="SSF50630">
    <property type="entry name" value="Acid proteases"/>
    <property type="match status" value="1"/>
</dbReference>
<dbReference type="InterPro" id="IPR000477">
    <property type="entry name" value="RT_dom"/>
</dbReference>
<evidence type="ECO:0000259" key="6">
    <source>
        <dbReference type="PROSITE" id="PS50994"/>
    </source>
</evidence>
<evidence type="ECO:0000256" key="3">
    <source>
        <dbReference type="ARBA" id="ARBA00022722"/>
    </source>
</evidence>
<dbReference type="InterPro" id="IPR043128">
    <property type="entry name" value="Rev_trsase/Diguanyl_cyclase"/>
</dbReference>
<dbReference type="Pfam" id="PF00665">
    <property type="entry name" value="rve"/>
    <property type="match status" value="1"/>
</dbReference>
<dbReference type="SUPFAM" id="SSF56672">
    <property type="entry name" value="DNA/RNA polymerases"/>
    <property type="match status" value="1"/>
</dbReference>
<sequence>MKVNGVHRRVLVDTGCTRCIAYAPCCKRWRKQQITVTTVSGEQLRCLGVSSVTVQPPRGRQITVEAIVTQRRPLDFDFILGMSGIAALGGIAINDHGKIQFGNKNAAVCASADARIRIEKKDFDVTYDPIARSWTAAWKWSNGMAPEVLRNTRKEYPPAEGARASYENELKSWIQNGWLVPYDEVKFGPPKALIPLMAVTQRSKNKVRPVLDFREVNTHIDAFTANCDVYSHKLRNWRRQGTNVSILDLKKAYLQVHVDESLWPYQTVIIKGRRYCLTRLGFGLNVAPTIMQAVVERVLSLAPDIQKGASAYIDDIFVNEDIVAANKVVRHLERYGLSCKAPERIANGARVLGLKVWRERDGLVWSRGKDIGELPIRLTRRTVFSYCGELVGHYPVCGWLRTAAAFIKREANGVTSRWDEPIRDSRIHKHLQDIVSAVKNHDPVRGKWDVSGNKARVWVDASAMALAAALEIDGTIVEDGAWLRPDDARHINMAELDAVIRGLNLAISWQVTTVELMTDSLTVHRWVDDGLSGRTRLRTKAANEMLIRRRVATIVALTKEYGLNVTITLVKSANNKADALTRVPREWLAPIHHPAAPACAAAANAQIEQLITEVHHISGHPGVKRTLYFARRRDPTISKRCVSRVVSECDVCRSTDPAPVKWRHGTLEVDKVWQRVSLDVTHCKGKLYVSLIDCGPSRFAVWRPLRFHASADIIEQLDAVFFERGAPEELLADNDTAFRSQAFAEFVKRWAVRLRFRCAYAPSGNGIVERCHRTVKVIAARKNCSVNEAVYRYNLMPRDDCSVDKAPANAVYRYSVRVRGVDPVVAGIQSVQSPYSVGDRVWVKPPRARCDSKYQKGTVTGVLSNQAVEVDGTPRHVRDLRRRTPSSHAPDERPKNHESDWGTIAWFPTQQPTEPTYPCDVPTDVDSDRLMDAGSDRPMNANSDRPMDADGDRPMDANSARRRTIRRRKPRAFECCDS</sequence>
<evidence type="ECO:0000256" key="5">
    <source>
        <dbReference type="SAM" id="MobiDB-lite"/>
    </source>
</evidence>
<name>A0A5S6QT73_TRIMR</name>
<dbReference type="GO" id="GO:0015074">
    <property type="term" value="P:DNA integration"/>
    <property type="evidence" value="ECO:0007669"/>
    <property type="project" value="InterPro"/>
</dbReference>
<dbReference type="InterPro" id="IPR012337">
    <property type="entry name" value="RNaseH-like_sf"/>
</dbReference>
<dbReference type="GO" id="GO:0003676">
    <property type="term" value="F:nucleic acid binding"/>
    <property type="evidence" value="ECO:0007669"/>
    <property type="project" value="InterPro"/>
</dbReference>
<accession>A0A5S6QT73</accession>
<keyword evidence="1" id="KW-0808">Transferase</keyword>
<dbReference type="GO" id="GO:0042575">
    <property type="term" value="C:DNA polymerase complex"/>
    <property type="evidence" value="ECO:0007669"/>
    <property type="project" value="UniProtKB-ARBA"/>
</dbReference>
<dbReference type="CDD" id="cd00303">
    <property type="entry name" value="retropepsin_like"/>
    <property type="match status" value="1"/>
</dbReference>
<reference evidence="8" key="1">
    <citation type="submission" date="2019-12" db="UniProtKB">
        <authorList>
            <consortium name="WormBaseParasite"/>
        </authorList>
    </citation>
    <scope>IDENTIFICATION</scope>
</reference>
<dbReference type="Gene3D" id="3.10.10.10">
    <property type="entry name" value="HIV Type 1 Reverse Transcriptase, subunit A, domain 1"/>
    <property type="match status" value="1"/>
</dbReference>
<feature type="compositionally biased region" description="Basic and acidic residues" evidence="5">
    <location>
        <begin position="926"/>
        <end position="935"/>
    </location>
</feature>
<dbReference type="Gene3D" id="2.40.70.10">
    <property type="entry name" value="Acid Proteases"/>
    <property type="match status" value="1"/>
</dbReference>
<dbReference type="InterPro" id="IPR021109">
    <property type="entry name" value="Peptidase_aspartic_dom_sf"/>
</dbReference>
<keyword evidence="7" id="KW-1185">Reference proteome</keyword>
<dbReference type="InterPro" id="IPR036397">
    <property type="entry name" value="RNaseH_sf"/>
</dbReference>
<evidence type="ECO:0000313" key="7">
    <source>
        <dbReference type="Proteomes" id="UP000046395"/>
    </source>
</evidence>
<dbReference type="SUPFAM" id="SSF53098">
    <property type="entry name" value="Ribonuclease H-like"/>
    <property type="match status" value="1"/>
</dbReference>
<dbReference type="InterPro" id="IPR001584">
    <property type="entry name" value="Integrase_cat-core"/>
</dbReference>
<dbReference type="PANTHER" id="PTHR37984:SF5">
    <property type="entry name" value="PROTEIN NYNRIN-LIKE"/>
    <property type="match status" value="1"/>
</dbReference>
<dbReference type="InterPro" id="IPR055475">
    <property type="entry name" value="DUF7047"/>
</dbReference>
<dbReference type="PROSITE" id="PS50994">
    <property type="entry name" value="INTEGRASE"/>
    <property type="match status" value="1"/>
</dbReference>
<dbReference type="GO" id="GO:0016779">
    <property type="term" value="F:nucleotidyltransferase activity"/>
    <property type="evidence" value="ECO:0007669"/>
    <property type="project" value="UniProtKB-KW"/>
</dbReference>
<dbReference type="Gene3D" id="3.30.70.270">
    <property type="match status" value="1"/>
</dbReference>